<proteinExistence type="predicted"/>
<accession>A0A6H0XSB3</accession>
<evidence type="ECO:0000313" key="3">
    <source>
        <dbReference type="EMBL" id="QIW97524.1"/>
    </source>
</evidence>
<feature type="coiled-coil region" evidence="1">
    <location>
        <begin position="131"/>
        <end position="263"/>
    </location>
</feature>
<keyword evidence="1" id="KW-0175">Coiled coil</keyword>
<dbReference type="Proteomes" id="UP000503462">
    <property type="component" value="Chromosome 2"/>
</dbReference>
<dbReference type="EMBL" id="CP051140">
    <property type="protein sequence ID" value="QIW97524.1"/>
    <property type="molecule type" value="Genomic_DNA"/>
</dbReference>
<feature type="compositionally biased region" description="Basic and acidic residues" evidence="2">
    <location>
        <begin position="1"/>
        <end position="16"/>
    </location>
</feature>
<evidence type="ECO:0000313" key="4">
    <source>
        <dbReference type="Proteomes" id="UP000503462"/>
    </source>
</evidence>
<dbReference type="AlphaFoldDB" id="A0A6H0XSB3"/>
<gene>
    <name evidence="3" type="ORF">AMS68_003042</name>
</gene>
<organism evidence="3 4">
    <name type="scientific">Peltaster fructicola</name>
    <dbReference type="NCBI Taxonomy" id="286661"/>
    <lineage>
        <taxon>Eukaryota</taxon>
        <taxon>Fungi</taxon>
        <taxon>Dikarya</taxon>
        <taxon>Ascomycota</taxon>
        <taxon>Pezizomycotina</taxon>
        <taxon>Dothideomycetes</taxon>
        <taxon>Dothideomycetes incertae sedis</taxon>
        <taxon>Peltaster</taxon>
    </lineage>
</organism>
<dbReference type="SUPFAM" id="SSF57997">
    <property type="entry name" value="Tropomyosin"/>
    <property type="match status" value="1"/>
</dbReference>
<evidence type="ECO:0000256" key="2">
    <source>
        <dbReference type="SAM" id="MobiDB-lite"/>
    </source>
</evidence>
<sequence>MADTSKHSHPRTRPEALAKLVPSRHRTDTESREADTRGRLRNALPGSHPQNHREKQHRSTKQAAKDTVHSALELRPPINFDHLLRRDKKTPAPSRRSSGVINSGDGDISKLQQQTKRLQKQVGAGDVIKSKEDNEKREQELRHALQGVEEQGMQSTRELDNTYYILLEKAEGLRDIVDNMQKLARQSRSLKEDFEEQSREIYDQTEQAMGGYENFDQQERSIKELLSRLDTYRERTASLNDRLEAAKGRAEVCEKRVLDAQAQRKSDGARPGRSYRLS</sequence>
<reference evidence="3 4" key="1">
    <citation type="journal article" date="2016" name="Sci. Rep.">
        <title>Peltaster fructicola genome reveals evolution from an invasive phytopathogen to an ectophytic parasite.</title>
        <authorList>
            <person name="Xu C."/>
            <person name="Chen H."/>
            <person name="Gleason M.L."/>
            <person name="Xu J.R."/>
            <person name="Liu H."/>
            <person name="Zhang R."/>
            <person name="Sun G."/>
        </authorList>
    </citation>
    <scope>NUCLEOTIDE SEQUENCE [LARGE SCALE GENOMIC DNA]</scope>
    <source>
        <strain evidence="3 4">LNHT1506</strain>
    </source>
</reference>
<protein>
    <submittedName>
        <fullName evidence="3">Uncharacterized protein</fullName>
    </submittedName>
</protein>
<feature type="region of interest" description="Disordered" evidence="2">
    <location>
        <begin position="1"/>
        <end position="107"/>
    </location>
</feature>
<feature type="compositionally biased region" description="Basic and acidic residues" evidence="2">
    <location>
        <begin position="25"/>
        <end position="38"/>
    </location>
</feature>
<keyword evidence="4" id="KW-1185">Reference proteome</keyword>
<dbReference type="OrthoDB" id="5419542at2759"/>
<name>A0A6H0XSB3_9PEZI</name>
<evidence type="ECO:0000256" key="1">
    <source>
        <dbReference type="SAM" id="Coils"/>
    </source>
</evidence>